<evidence type="ECO:0000313" key="9">
    <source>
        <dbReference type="Proteomes" id="UP000789595"/>
    </source>
</evidence>
<evidence type="ECO:0000256" key="2">
    <source>
        <dbReference type="ARBA" id="ARBA00009045"/>
    </source>
</evidence>
<keyword evidence="4 6" id="KW-1133">Transmembrane helix</keyword>
<evidence type="ECO:0000256" key="1">
    <source>
        <dbReference type="ARBA" id="ARBA00004141"/>
    </source>
</evidence>
<dbReference type="OrthoDB" id="418595at2759"/>
<sequence>PQPLKTNQSGGGPCSRPAGQLALIGAAWAARARPAQMEESKEEPRRVHRSWRDRLLLFYGERHLEDKRGGPRVAPAPVWAPLATGSRCEVVLSNDYVVETTQEEETHRGRFSDKMLMSRDQGGFIRGIVEGYSADGYDIRYADGPYRREDKHAPPPGYPAEERWWVPSNVIIKKTLGDDVVLREVPATLVKEDVLTDDRLPKGVLTLVTIQIACAIWTRRYTASGAEQGTSTPNRIVYRLVGPWPHCEDSRSEFYRLILYQFVHGSWLHLIANALTQIVFGLPMELAHGTPKILVVHSAGVVAGALTCAVCDAYAVVIGASGGAYAFMGGHVGAIFKDWDRLRHGVFDRRTRLVVFAFILGADVLQWALTREAGVSYASHVGGAAAGLLLGVVILRRRPARSNSDFVRRLGRPAVFLALVLSIFLFAFGITWYAAVYPPKPLSRGWYDAYGFGVRPCCHQAWFCDVEPTAALTCEFRESDATWALASRGEVLGGCGALAAALVGANATANVTV</sequence>
<feature type="transmembrane region" description="Helical" evidence="6">
    <location>
        <begin position="351"/>
        <end position="369"/>
    </location>
</feature>
<keyword evidence="5 6" id="KW-0472">Membrane</keyword>
<feature type="transmembrane region" description="Helical" evidence="6">
    <location>
        <begin position="415"/>
        <end position="435"/>
    </location>
</feature>
<dbReference type="Pfam" id="PF01694">
    <property type="entry name" value="Rhomboid"/>
    <property type="match status" value="1"/>
</dbReference>
<evidence type="ECO:0000313" key="8">
    <source>
        <dbReference type="EMBL" id="CAH0365500.1"/>
    </source>
</evidence>
<dbReference type="AlphaFoldDB" id="A0A8J2WU24"/>
<proteinExistence type="inferred from homology"/>
<protein>
    <recommendedName>
        <fullName evidence="7">Peptidase S54 rhomboid domain-containing protein</fullName>
    </recommendedName>
</protein>
<gene>
    <name evidence="8" type="ORF">PECAL_1P19420</name>
</gene>
<comment type="subcellular location">
    <subcellularLocation>
        <location evidence="1">Membrane</location>
        <topology evidence="1">Multi-pass membrane protein</topology>
    </subcellularLocation>
</comment>
<organism evidence="8 9">
    <name type="scientific">Pelagomonas calceolata</name>
    <dbReference type="NCBI Taxonomy" id="35677"/>
    <lineage>
        <taxon>Eukaryota</taxon>
        <taxon>Sar</taxon>
        <taxon>Stramenopiles</taxon>
        <taxon>Ochrophyta</taxon>
        <taxon>Pelagophyceae</taxon>
        <taxon>Pelagomonadales</taxon>
        <taxon>Pelagomonadaceae</taxon>
        <taxon>Pelagomonas</taxon>
    </lineage>
</organism>
<reference evidence="8" key="1">
    <citation type="submission" date="2021-11" db="EMBL/GenBank/DDBJ databases">
        <authorList>
            <consortium name="Genoscope - CEA"/>
            <person name="William W."/>
        </authorList>
    </citation>
    <scope>NUCLEOTIDE SEQUENCE</scope>
</reference>
<dbReference type="InterPro" id="IPR035952">
    <property type="entry name" value="Rhomboid-like_sf"/>
</dbReference>
<comment type="similarity">
    <text evidence="2">Belongs to the peptidase S54 family.</text>
</comment>
<comment type="caution">
    <text evidence="8">The sequence shown here is derived from an EMBL/GenBank/DDBJ whole genome shotgun (WGS) entry which is preliminary data.</text>
</comment>
<dbReference type="EMBL" id="CAKKNE010000001">
    <property type="protein sequence ID" value="CAH0365500.1"/>
    <property type="molecule type" value="Genomic_DNA"/>
</dbReference>
<evidence type="ECO:0000259" key="7">
    <source>
        <dbReference type="Pfam" id="PF01694"/>
    </source>
</evidence>
<dbReference type="SUPFAM" id="SSF144091">
    <property type="entry name" value="Rhomboid-like"/>
    <property type="match status" value="1"/>
</dbReference>
<evidence type="ECO:0000256" key="6">
    <source>
        <dbReference type="SAM" id="Phobius"/>
    </source>
</evidence>
<dbReference type="GO" id="GO:0016020">
    <property type="term" value="C:membrane"/>
    <property type="evidence" value="ECO:0007669"/>
    <property type="project" value="UniProtKB-SubCell"/>
</dbReference>
<name>A0A8J2WU24_9STRA</name>
<accession>A0A8J2WU24</accession>
<dbReference type="Gene3D" id="1.20.1540.10">
    <property type="entry name" value="Rhomboid-like"/>
    <property type="match status" value="1"/>
</dbReference>
<evidence type="ECO:0000256" key="3">
    <source>
        <dbReference type="ARBA" id="ARBA00022692"/>
    </source>
</evidence>
<feature type="transmembrane region" description="Helical" evidence="6">
    <location>
        <begin position="322"/>
        <end position="339"/>
    </location>
</feature>
<dbReference type="InterPro" id="IPR022764">
    <property type="entry name" value="Peptidase_S54_rhomboid_dom"/>
</dbReference>
<feature type="non-terminal residue" evidence="8">
    <location>
        <position position="513"/>
    </location>
</feature>
<dbReference type="InterPro" id="IPR051739">
    <property type="entry name" value="Rhomboid_IM_Serine_Proteases"/>
</dbReference>
<dbReference type="PANTHER" id="PTHR45840:SF10">
    <property type="entry name" value="RHOMBOID PROTEASE"/>
    <property type="match status" value="1"/>
</dbReference>
<feature type="transmembrane region" description="Helical" evidence="6">
    <location>
        <begin position="375"/>
        <end position="395"/>
    </location>
</feature>
<dbReference type="Proteomes" id="UP000789595">
    <property type="component" value="Unassembled WGS sequence"/>
</dbReference>
<dbReference type="PANTHER" id="PTHR45840">
    <property type="entry name" value="RHOMBOID-RELATED PROTEIN"/>
    <property type="match status" value="1"/>
</dbReference>
<feature type="domain" description="Peptidase S54 rhomboid" evidence="7">
    <location>
        <begin position="252"/>
        <end position="396"/>
    </location>
</feature>
<keyword evidence="9" id="KW-1185">Reference proteome</keyword>
<evidence type="ECO:0000256" key="4">
    <source>
        <dbReference type="ARBA" id="ARBA00022989"/>
    </source>
</evidence>
<dbReference type="GO" id="GO:0004252">
    <property type="term" value="F:serine-type endopeptidase activity"/>
    <property type="evidence" value="ECO:0007669"/>
    <property type="project" value="InterPro"/>
</dbReference>
<keyword evidence="3 6" id="KW-0812">Transmembrane</keyword>
<evidence type="ECO:0000256" key="5">
    <source>
        <dbReference type="ARBA" id="ARBA00023136"/>
    </source>
</evidence>